<dbReference type="InterPro" id="IPR051310">
    <property type="entry name" value="MCP_chemotaxis"/>
</dbReference>
<evidence type="ECO:0000313" key="16">
    <source>
        <dbReference type="EMBL" id="SDI75345.1"/>
    </source>
</evidence>
<reference evidence="16 17" key="1">
    <citation type="submission" date="2016-10" db="EMBL/GenBank/DDBJ databases">
        <authorList>
            <person name="de Groot N.N."/>
        </authorList>
    </citation>
    <scope>NUCLEOTIDE SEQUENCE [LARGE SCALE GENOMIC DNA]</scope>
    <source>
        <strain evidence="16 17">CGMCC 1.6133</strain>
    </source>
</reference>
<dbReference type="GO" id="GO:0007165">
    <property type="term" value="P:signal transduction"/>
    <property type="evidence" value="ECO:0007669"/>
    <property type="project" value="UniProtKB-KW"/>
</dbReference>
<dbReference type="SUPFAM" id="SSF58104">
    <property type="entry name" value="Methyl-accepting chemotaxis protein (MCP) signaling domain"/>
    <property type="match status" value="1"/>
</dbReference>
<keyword evidence="5" id="KW-0997">Cell inner membrane</keyword>
<dbReference type="PROSITE" id="PS50111">
    <property type="entry name" value="CHEMOTAXIS_TRANSDUC_2"/>
    <property type="match status" value="1"/>
</dbReference>
<comment type="subcellular location">
    <subcellularLocation>
        <location evidence="1">Cell inner membrane</location>
        <topology evidence="1">Multi-pass membrane protein</topology>
    </subcellularLocation>
</comment>
<evidence type="ECO:0000256" key="2">
    <source>
        <dbReference type="ARBA" id="ARBA00022475"/>
    </source>
</evidence>
<dbReference type="CDD" id="cd06225">
    <property type="entry name" value="HAMP"/>
    <property type="match status" value="1"/>
</dbReference>
<feature type="region of interest" description="Disordered" evidence="12">
    <location>
        <begin position="282"/>
        <end position="304"/>
    </location>
</feature>
<feature type="compositionally biased region" description="Low complexity" evidence="12">
    <location>
        <begin position="290"/>
        <end position="304"/>
    </location>
</feature>
<proteinExistence type="inferred from homology"/>
<dbReference type="SUPFAM" id="SSF47170">
    <property type="entry name" value="Aspartate receptor, ligand-binding domain"/>
    <property type="match status" value="1"/>
</dbReference>
<evidence type="ECO:0000256" key="12">
    <source>
        <dbReference type="SAM" id="MobiDB-lite"/>
    </source>
</evidence>
<evidence type="ECO:0000256" key="13">
    <source>
        <dbReference type="SAM" id="Phobius"/>
    </source>
</evidence>
<keyword evidence="7 13" id="KW-1133">Transmembrane helix</keyword>
<dbReference type="Gene3D" id="1.10.287.950">
    <property type="entry name" value="Methyl-accepting chemotaxis protein"/>
    <property type="match status" value="1"/>
</dbReference>
<evidence type="ECO:0000256" key="4">
    <source>
        <dbReference type="ARBA" id="ARBA00022500"/>
    </source>
</evidence>
<evidence type="ECO:0000256" key="8">
    <source>
        <dbReference type="ARBA" id="ARBA00023136"/>
    </source>
</evidence>
<keyword evidence="3" id="KW-0488">Methylation</keyword>
<dbReference type="EMBL" id="FNES01000001">
    <property type="protein sequence ID" value="SDI75345.1"/>
    <property type="molecule type" value="Genomic_DNA"/>
</dbReference>
<dbReference type="RefSeq" id="WP_089682228.1">
    <property type="nucleotide sequence ID" value="NZ_FNES01000001.1"/>
</dbReference>
<dbReference type="PRINTS" id="PR00260">
    <property type="entry name" value="CHEMTRNSDUCR"/>
</dbReference>
<dbReference type="InterPro" id="IPR004089">
    <property type="entry name" value="MCPsignal_dom"/>
</dbReference>
<accession>A0A1G8N5F4</accession>
<dbReference type="GO" id="GO:0006935">
    <property type="term" value="P:chemotaxis"/>
    <property type="evidence" value="ECO:0007669"/>
    <property type="project" value="UniProtKB-KW"/>
</dbReference>
<feature type="compositionally biased region" description="Basic and acidic residues" evidence="12">
    <location>
        <begin position="321"/>
        <end position="339"/>
    </location>
</feature>
<evidence type="ECO:0000259" key="15">
    <source>
        <dbReference type="PROSITE" id="PS50885"/>
    </source>
</evidence>
<evidence type="ECO:0000313" key="17">
    <source>
        <dbReference type="Proteomes" id="UP000198525"/>
    </source>
</evidence>
<dbReference type="PANTHER" id="PTHR43531">
    <property type="entry name" value="PROTEIN ICFG"/>
    <property type="match status" value="1"/>
</dbReference>
<name>A0A1G8N5F4_9GAMM</name>
<dbReference type="InterPro" id="IPR003122">
    <property type="entry name" value="Tar_rcpt_lig-bd"/>
</dbReference>
<dbReference type="CDD" id="cd19407">
    <property type="entry name" value="Tar_Tsr_sensor"/>
    <property type="match status" value="1"/>
</dbReference>
<dbReference type="InterPro" id="IPR003660">
    <property type="entry name" value="HAMP_dom"/>
</dbReference>
<keyword evidence="6 13" id="KW-0812">Transmembrane</keyword>
<evidence type="ECO:0000256" key="3">
    <source>
        <dbReference type="ARBA" id="ARBA00022481"/>
    </source>
</evidence>
<dbReference type="FunFam" id="1.10.287.950:FF:000001">
    <property type="entry name" value="Methyl-accepting chemotaxis sensory transducer"/>
    <property type="match status" value="1"/>
</dbReference>
<dbReference type="Pfam" id="PF00672">
    <property type="entry name" value="HAMP"/>
    <property type="match status" value="1"/>
</dbReference>
<gene>
    <name evidence="16" type="ORF">SAMN04487954_101229</name>
</gene>
<dbReference type="PROSITE" id="PS50885">
    <property type="entry name" value="HAMP"/>
    <property type="match status" value="1"/>
</dbReference>
<protein>
    <submittedName>
        <fullName evidence="16">Methyl-accepting chemotaxis sensory transducer with TarH sensor</fullName>
    </submittedName>
</protein>
<dbReference type="STRING" id="376427.SAMN04487954_101229"/>
<evidence type="ECO:0000256" key="10">
    <source>
        <dbReference type="ARBA" id="ARBA00029447"/>
    </source>
</evidence>
<dbReference type="AlphaFoldDB" id="A0A1G8N5F4"/>
<dbReference type="Gene3D" id="1.20.120.30">
    <property type="entry name" value="Aspartate receptor, ligand-binding domain"/>
    <property type="match status" value="1"/>
</dbReference>
<feature type="compositionally biased region" description="Basic and acidic residues" evidence="12">
    <location>
        <begin position="548"/>
        <end position="566"/>
    </location>
</feature>
<evidence type="ECO:0000256" key="11">
    <source>
        <dbReference type="PROSITE-ProRule" id="PRU00284"/>
    </source>
</evidence>
<comment type="similarity">
    <text evidence="10">Belongs to the methyl-accepting chemotaxis (MCP) protein family.</text>
</comment>
<organism evidence="16 17">
    <name type="scientific">Billgrantia gudaonensis</name>
    <dbReference type="NCBI Taxonomy" id="376427"/>
    <lineage>
        <taxon>Bacteria</taxon>
        <taxon>Pseudomonadati</taxon>
        <taxon>Pseudomonadota</taxon>
        <taxon>Gammaproteobacteria</taxon>
        <taxon>Oceanospirillales</taxon>
        <taxon>Halomonadaceae</taxon>
        <taxon>Billgrantia</taxon>
    </lineage>
</organism>
<evidence type="ECO:0000256" key="5">
    <source>
        <dbReference type="ARBA" id="ARBA00022519"/>
    </source>
</evidence>
<evidence type="ECO:0000256" key="6">
    <source>
        <dbReference type="ARBA" id="ARBA00022692"/>
    </source>
</evidence>
<dbReference type="GO" id="GO:0005886">
    <property type="term" value="C:plasma membrane"/>
    <property type="evidence" value="ECO:0007669"/>
    <property type="project" value="UniProtKB-SubCell"/>
</dbReference>
<keyword evidence="8 13" id="KW-0472">Membrane</keyword>
<feature type="region of interest" description="Disordered" evidence="12">
    <location>
        <begin position="542"/>
        <end position="566"/>
    </location>
</feature>
<evidence type="ECO:0000256" key="1">
    <source>
        <dbReference type="ARBA" id="ARBA00004429"/>
    </source>
</evidence>
<sequence length="566" mass="61916">MKLLDNMTVRTSWTLVLVAFSALILAIGGLGLAANQVGREAFATLNETNVSQERDLNAAYNALLRARVEMDRAAELLRTPSFDRPEPIIESADALLDDANRAFQRFLESSHEPEQQALVDTLEERFRSLHDNNLRLQLSLLQDADVTGYLSGQSRVTQSSERFIESIDAFFDRNQQLGQRLAERFGRTSDWLNAGVVGTLLAALALIAVVVWGVRVNVLKPLRRIVEHFQRIAAGDLATPVERRGNNEIGQLFAELSTMQQSLTDTVGRVLASSERVQHGSQALAEGNRSLSSQTQQQASALEQTASSLEELTATVAQNAERAHDVNRSANDASDKAREGDAVIQQFLTTMEAIHGHSDEIQSIIALIESIAFQTNILALNASVEAARAGDQGRGFAVVAKEVRDLATRSADAAREIRHRIQASRTSVEQGDALSREAAEHTRAILTAIERVSVLMDDISRASSEQRYGIEQVNQAMVQMETATQDSARLVEGAAGNAAELADEAQRMHDYARRFSLAAAESGNERPAQPADVDASHWLTLALSDSASSDREPERRTTRRDTLAAC</sequence>
<feature type="domain" description="HAMP" evidence="15">
    <location>
        <begin position="216"/>
        <end position="268"/>
    </location>
</feature>
<evidence type="ECO:0000259" key="14">
    <source>
        <dbReference type="PROSITE" id="PS50111"/>
    </source>
</evidence>
<evidence type="ECO:0000256" key="9">
    <source>
        <dbReference type="ARBA" id="ARBA00023224"/>
    </source>
</evidence>
<keyword evidence="4" id="KW-0145">Chemotaxis</keyword>
<keyword evidence="2" id="KW-1003">Cell membrane</keyword>
<keyword evidence="9 11" id="KW-0807">Transducer</keyword>
<feature type="region of interest" description="Disordered" evidence="12">
    <location>
        <begin position="318"/>
        <end position="339"/>
    </location>
</feature>
<dbReference type="PANTHER" id="PTHR43531:SF14">
    <property type="entry name" value="METHYL-ACCEPTING CHEMOTAXIS PROTEIN I-RELATED"/>
    <property type="match status" value="1"/>
</dbReference>
<dbReference type="InterPro" id="IPR035440">
    <property type="entry name" value="4HB_MCP_dom_sf"/>
</dbReference>
<dbReference type="InterPro" id="IPR004090">
    <property type="entry name" value="Chemotax_Me-accpt_rcpt"/>
</dbReference>
<dbReference type="OrthoDB" id="2489132at2"/>
<feature type="domain" description="Methyl-accepting transducer" evidence="14">
    <location>
        <begin position="273"/>
        <end position="502"/>
    </location>
</feature>
<dbReference type="Proteomes" id="UP000198525">
    <property type="component" value="Unassembled WGS sequence"/>
</dbReference>
<feature type="transmembrane region" description="Helical" evidence="13">
    <location>
        <begin position="191"/>
        <end position="214"/>
    </location>
</feature>
<dbReference type="SMART" id="SM00304">
    <property type="entry name" value="HAMP"/>
    <property type="match status" value="1"/>
</dbReference>
<dbReference type="SMART" id="SM00283">
    <property type="entry name" value="MA"/>
    <property type="match status" value="1"/>
</dbReference>
<dbReference type="Pfam" id="PF02203">
    <property type="entry name" value="TarH"/>
    <property type="match status" value="1"/>
</dbReference>
<evidence type="ECO:0000256" key="7">
    <source>
        <dbReference type="ARBA" id="ARBA00022989"/>
    </source>
</evidence>
<dbReference type="Pfam" id="PF00015">
    <property type="entry name" value="MCPsignal"/>
    <property type="match status" value="1"/>
</dbReference>
<keyword evidence="17" id="KW-1185">Reference proteome</keyword>
<dbReference type="GO" id="GO:0004888">
    <property type="term" value="F:transmembrane signaling receptor activity"/>
    <property type="evidence" value="ECO:0007669"/>
    <property type="project" value="InterPro"/>
</dbReference>